<sequence>MSELRLRKPETLTDEKGSEIDSDDKDFDSEDNKSPENIIPTVNIPQGTDKVPSILKSLLSGVPERWRNWIIRGIFTWILIGIFGIVIYGGPVALMLATLIVQVKCYQEIIDIGYSVYRIHGLPWFRSLSWYFLVTSNYFFYGESLVDLFGVASRTDSLRFLITYHRFISFSLYIVGFVWFVLSLVKKYYMKQFSLFAWTHVALLIVVTQSYLIMQNIFQGLIWFIIPVSMIVCNDVWAYIFGFFLGRTPLIQLSPKKTWEGFIGGGVATIIFGLCASYFLCQYRYFICPIEYNEALGRMSMDCEPSPLFRPTEYTLPPVLRSALAVFNLKNTVTIYPFLLHSLSMSMFSSVIGPFGGFFASGFKRAFKIKDFGDVIPGHGGIMDRFDCQYLMATFVNVYISSFITNAGSPQKILQQIYNLKPEEQLIIFNVLKQQLENRGILSVQ</sequence>
<evidence type="ECO:0000256" key="15">
    <source>
        <dbReference type="ARBA" id="ARBA00023264"/>
    </source>
</evidence>
<evidence type="ECO:0000256" key="7">
    <source>
        <dbReference type="ARBA" id="ARBA00022516"/>
    </source>
</evidence>
<comment type="similarity">
    <text evidence="5 16 17">Belongs to the CDS family.</text>
</comment>
<dbReference type="EMBL" id="JAWJWE010000039">
    <property type="protein sequence ID" value="KAK6620929.1"/>
    <property type="molecule type" value="Genomic_DNA"/>
</dbReference>
<evidence type="ECO:0000256" key="11">
    <source>
        <dbReference type="ARBA" id="ARBA00022989"/>
    </source>
</evidence>
<evidence type="ECO:0000256" key="17">
    <source>
        <dbReference type="RuleBase" id="RU003938"/>
    </source>
</evidence>
<keyword evidence="7 16" id="KW-0444">Lipid biosynthesis</keyword>
<evidence type="ECO:0000256" key="3">
    <source>
        <dbReference type="ARBA" id="ARBA00005119"/>
    </source>
</evidence>
<organism evidence="19 20">
    <name type="scientific">Polyplax serrata</name>
    <name type="common">Common mouse louse</name>
    <dbReference type="NCBI Taxonomy" id="468196"/>
    <lineage>
        <taxon>Eukaryota</taxon>
        <taxon>Metazoa</taxon>
        <taxon>Ecdysozoa</taxon>
        <taxon>Arthropoda</taxon>
        <taxon>Hexapoda</taxon>
        <taxon>Insecta</taxon>
        <taxon>Pterygota</taxon>
        <taxon>Neoptera</taxon>
        <taxon>Paraneoptera</taxon>
        <taxon>Psocodea</taxon>
        <taxon>Troctomorpha</taxon>
        <taxon>Phthiraptera</taxon>
        <taxon>Anoplura</taxon>
        <taxon>Polyplacidae</taxon>
        <taxon>Polyplax</taxon>
    </lineage>
</organism>
<proteinExistence type="inferred from homology"/>
<keyword evidence="15 16" id="KW-1208">Phospholipid metabolism</keyword>
<accession>A0AAN8S3K7</accession>
<keyword evidence="13 16" id="KW-0472">Membrane</keyword>
<keyword evidence="12 16" id="KW-0443">Lipid metabolism</keyword>
<dbReference type="GO" id="GO:0005789">
    <property type="term" value="C:endoplasmic reticulum membrane"/>
    <property type="evidence" value="ECO:0007669"/>
    <property type="project" value="TreeGrafter"/>
</dbReference>
<evidence type="ECO:0000256" key="12">
    <source>
        <dbReference type="ARBA" id="ARBA00023098"/>
    </source>
</evidence>
<evidence type="ECO:0000256" key="2">
    <source>
        <dbReference type="ARBA" id="ARBA00004141"/>
    </source>
</evidence>
<dbReference type="Proteomes" id="UP001372834">
    <property type="component" value="Unassembled WGS sequence"/>
</dbReference>
<feature type="transmembrane region" description="Helical" evidence="16">
    <location>
        <begin position="220"/>
        <end position="246"/>
    </location>
</feature>
<comment type="pathway">
    <text evidence="4">Lipid metabolism.</text>
</comment>
<dbReference type="GO" id="GO:0004605">
    <property type="term" value="F:phosphatidate cytidylyltransferase activity"/>
    <property type="evidence" value="ECO:0007669"/>
    <property type="project" value="UniProtKB-UniRule"/>
</dbReference>
<dbReference type="PANTHER" id="PTHR13773">
    <property type="entry name" value="PHOSPHATIDATE CYTIDYLYLTRANSFERASE"/>
    <property type="match status" value="1"/>
</dbReference>
<evidence type="ECO:0000256" key="8">
    <source>
        <dbReference type="ARBA" id="ARBA00022679"/>
    </source>
</evidence>
<evidence type="ECO:0000313" key="19">
    <source>
        <dbReference type="EMBL" id="KAK6620929.1"/>
    </source>
</evidence>
<feature type="transmembrane region" description="Helical" evidence="16">
    <location>
        <begin position="161"/>
        <end position="182"/>
    </location>
</feature>
<comment type="subcellular location">
    <subcellularLocation>
        <location evidence="2">Membrane</location>
        <topology evidence="2">Multi-pass membrane protein</topology>
    </subcellularLocation>
</comment>
<feature type="transmembrane region" description="Helical" evidence="16">
    <location>
        <begin position="338"/>
        <end position="360"/>
    </location>
</feature>
<keyword evidence="11 16" id="KW-1133">Transmembrane helix</keyword>
<dbReference type="PANTHER" id="PTHR13773:SF8">
    <property type="entry name" value="PHOSPHATIDATE CYTIDYLYLTRANSFERASE, PHOTORECEPTOR-SPECIFIC"/>
    <property type="match status" value="1"/>
</dbReference>
<dbReference type="InterPro" id="IPR000374">
    <property type="entry name" value="PC_trans"/>
</dbReference>
<evidence type="ECO:0000256" key="13">
    <source>
        <dbReference type="ARBA" id="ARBA00023136"/>
    </source>
</evidence>
<comment type="caution">
    <text evidence="19">The sequence shown here is derived from an EMBL/GenBank/DDBJ whole genome shotgun (WGS) entry which is preliminary data.</text>
</comment>
<evidence type="ECO:0000256" key="6">
    <source>
        <dbReference type="ARBA" id="ARBA00012487"/>
    </source>
</evidence>
<feature type="transmembrane region" description="Helical" evidence="16">
    <location>
        <begin position="74"/>
        <end position="101"/>
    </location>
</feature>
<dbReference type="InterPro" id="IPR016720">
    <property type="entry name" value="PC_Trfase_euk"/>
</dbReference>
<evidence type="ECO:0000256" key="4">
    <source>
        <dbReference type="ARBA" id="ARBA00005189"/>
    </source>
</evidence>
<keyword evidence="8 16" id="KW-0808">Transferase</keyword>
<dbReference type="Pfam" id="PF01148">
    <property type="entry name" value="CTP_transf_1"/>
    <property type="match status" value="1"/>
</dbReference>
<keyword evidence="14 16" id="KW-0594">Phospholipid biosynthesis</keyword>
<feature type="transmembrane region" description="Helical" evidence="16">
    <location>
        <begin position="258"/>
        <end position="280"/>
    </location>
</feature>
<dbReference type="EC" id="2.7.7.41" evidence="6 16"/>
<evidence type="ECO:0000313" key="20">
    <source>
        <dbReference type="Proteomes" id="UP001372834"/>
    </source>
</evidence>
<feature type="transmembrane region" description="Helical" evidence="16">
    <location>
        <begin position="194"/>
        <end position="214"/>
    </location>
</feature>
<evidence type="ECO:0000256" key="1">
    <source>
        <dbReference type="ARBA" id="ARBA00001698"/>
    </source>
</evidence>
<name>A0AAN8S3K7_POLSC</name>
<comment type="pathway">
    <text evidence="3 16 17">Phospholipid metabolism; CDP-diacylglycerol biosynthesis; CDP-diacylglycerol from sn-glycerol 3-phosphate: step 3/3.</text>
</comment>
<evidence type="ECO:0000256" key="10">
    <source>
        <dbReference type="ARBA" id="ARBA00022695"/>
    </source>
</evidence>
<evidence type="ECO:0000256" key="14">
    <source>
        <dbReference type="ARBA" id="ARBA00023209"/>
    </source>
</evidence>
<dbReference type="PROSITE" id="PS01315">
    <property type="entry name" value="CDS"/>
    <property type="match status" value="1"/>
</dbReference>
<evidence type="ECO:0000256" key="18">
    <source>
        <dbReference type="SAM" id="MobiDB-lite"/>
    </source>
</evidence>
<dbReference type="AlphaFoldDB" id="A0AAN8S3K7"/>
<evidence type="ECO:0000256" key="5">
    <source>
        <dbReference type="ARBA" id="ARBA00010185"/>
    </source>
</evidence>
<dbReference type="PIRSF" id="PIRSF018269">
    <property type="entry name" value="PC_trans_euk"/>
    <property type="match status" value="1"/>
</dbReference>
<keyword evidence="10 16" id="KW-0548">Nucleotidyltransferase</keyword>
<feature type="compositionally biased region" description="Basic and acidic residues" evidence="18">
    <location>
        <begin position="1"/>
        <end position="19"/>
    </location>
</feature>
<dbReference type="GO" id="GO:0016024">
    <property type="term" value="P:CDP-diacylglycerol biosynthetic process"/>
    <property type="evidence" value="ECO:0007669"/>
    <property type="project" value="UniProtKB-UniRule"/>
</dbReference>
<comment type="catalytic activity">
    <reaction evidence="1 16 17">
        <text>a 1,2-diacyl-sn-glycero-3-phosphate + CTP + H(+) = a CDP-1,2-diacyl-sn-glycerol + diphosphate</text>
        <dbReference type="Rhea" id="RHEA:16229"/>
        <dbReference type="ChEBI" id="CHEBI:15378"/>
        <dbReference type="ChEBI" id="CHEBI:33019"/>
        <dbReference type="ChEBI" id="CHEBI:37563"/>
        <dbReference type="ChEBI" id="CHEBI:58332"/>
        <dbReference type="ChEBI" id="CHEBI:58608"/>
        <dbReference type="EC" id="2.7.7.41"/>
    </reaction>
</comment>
<gene>
    <name evidence="19" type="ORF">RUM43_011228</name>
</gene>
<protein>
    <recommendedName>
        <fullName evidence="6 16">Phosphatidate cytidylyltransferase</fullName>
        <ecNumber evidence="6 16">2.7.7.41</ecNumber>
    </recommendedName>
</protein>
<evidence type="ECO:0000256" key="9">
    <source>
        <dbReference type="ARBA" id="ARBA00022692"/>
    </source>
</evidence>
<evidence type="ECO:0000256" key="16">
    <source>
        <dbReference type="PIRNR" id="PIRNR018269"/>
    </source>
</evidence>
<feature type="region of interest" description="Disordered" evidence="18">
    <location>
        <begin position="1"/>
        <end position="39"/>
    </location>
</feature>
<reference evidence="19 20" key="1">
    <citation type="submission" date="2023-10" db="EMBL/GenBank/DDBJ databases">
        <title>Genomes of two closely related lineages of the louse Polyplax serrata with different host specificities.</title>
        <authorList>
            <person name="Martinu J."/>
            <person name="Tarabai H."/>
            <person name="Stefka J."/>
            <person name="Hypsa V."/>
        </authorList>
    </citation>
    <scope>NUCLEOTIDE SEQUENCE [LARGE SCALE GENOMIC DNA]</scope>
    <source>
        <strain evidence="19">HR10_N</strain>
    </source>
</reference>
<feature type="compositionally biased region" description="Acidic residues" evidence="18">
    <location>
        <begin position="20"/>
        <end position="29"/>
    </location>
</feature>
<keyword evidence="9 16" id="KW-0812">Transmembrane</keyword>